<protein>
    <submittedName>
        <fullName evidence="2">Uncharacterized protein</fullName>
    </submittedName>
</protein>
<keyword evidence="3" id="KW-1185">Reference proteome</keyword>
<sequence>MAPRKTLGIKPQLLNDTSDLTDAIRGAYNRPNTHTPVHATIAGNGGDATAFIAISPDVALRWICRRVHKKNLIAFISHVYDSPMEEIADTEAEQDNEDDDNEGGERRNEEDIQRAGGEGHHKRTRDGDGASTRQVNKRLKDQLQEAMLRTVASTQELNIAKGNQITASEEEERYRAFAQHLPGAGISVVASIIAKAAAVGTAECMKDWKIVLRAWREQHSKGETLFSDPIQDLPAITE</sequence>
<dbReference type="HOGENOM" id="CLU_1166354_0_0_1"/>
<dbReference type="AlphaFoldDB" id="E3RI19"/>
<accession>E3RI19</accession>
<reference evidence="2 3" key="1">
    <citation type="journal article" date="2010" name="Genome Biol.">
        <title>A first genome assembly of the barley fungal pathogen Pyrenophora teres f. teres.</title>
        <authorList>
            <person name="Ellwood S.R."/>
            <person name="Liu Z."/>
            <person name="Syme R.A."/>
            <person name="Lai Z."/>
            <person name="Hane J.K."/>
            <person name="Keiper F."/>
            <person name="Moffat C.S."/>
            <person name="Oliver R.P."/>
            <person name="Friesen T.L."/>
        </authorList>
    </citation>
    <scope>NUCLEOTIDE SEQUENCE [LARGE SCALE GENOMIC DNA]</scope>
    <source>
        <strain evidence="2 3">0-1</strain>
    </source>
</reference>
<dbReference type="KEGG" id="pte:PTT_07613"/>
<organism evidence="3">
    <name type="scientific">Pyrenophora teres f. teres (strain 0-1)</name>
    <name type="common">Barley net blotch fungus</name>
    <name type="synonym">Drechslera teres f. teres</name>
    <dbReference type="NCBI Taxonomy" id="861557"/>
    <lineage>
        <taxon>Eukaryota</taxon>
        <taxon>Fungi</taxon>
        <taxon>Dikarya</taxon>
        <taxon>Ascomycota</taxon>
        <taxon>Pezizomycotina</taxon>
        <taxon>Dothideomycetes</taxon>
        <taxon>Pleosporomycetidae</taxon>
        <taxon>Pleosporales</taxon>
        <taxon>Pleosporineae</taxon>
        <taxon>Pleosporaceae</taxon>
        <taxon>Pyrenophora</taxon>
    </lineage>
</organism>
<evidence type="ECO:0000256" key="1">
    <source>
        <dbReference type="SAM" id="MobiDB-lite"/>
    </source>
</evidence>
<feature type="region of interest" description="Disordered" evidence="1">
    <location>
        <begin position="89"/>
        <end position="134"/>
    </location>
</feature>
<dbReference type="EMBL" id="GL533202">
    <property type="protein sequence ID" value="EFQ94631.1"/>
    <property type="molecule type" value="Genomic_DNA"/>
</dbReference>
<evidence type="ECO:0000313" key="3">
    <source>
        <dbReference type="Proteomes" id="UP000001067"/>
    </source>
</evidence>
<feature type="compositionally biased region" description="Basic and acidic residues" evidence="1">
    <location>
        <begin position="103"/>
        <end position="119"/>
    </location>
</feature>
<evidence type="ECO:0000313" key="2">
    <source>
        <dbReference type="EMBL" id="EFQ94631.1"/>
    </source>
</evidence>
<feature type="compositionally biased region" description="Acidic residues" evidence="1">
    <location>
        <begin position="89"/>
        <end position="102"/>
    </location>
</feature>
<dbReference type="Proteomes" id="UP000001067">
    <property type="component" value="Unassembled WGS sequence"/>
</dbReference>
<proteinExistence type="predicted"/>
<gene>
    <name evidence="2" type="ORF">PTT_07613</name>
</gene>
<name>E3RI19_PYRTT</name>